<protein>
    <submittedName>
        <fullName evidence="2">Uncharacterized protein</fullName>
    </submittedName>
</protein>
<reference evidence="2" key="1">
    <citation type="submission" date="2020-02" db="EMBL/GenBank/DDBJ databases">
        <authorList>
            <person name="Meier V. D."/>
        </authorList>
    </citation>
    <scope>NUCLEOTIDE SEQUENCE</scope>
    <source>
        <strain evidence="2">AVDCRST_MAG89</strain>
    </source>
</reference>
<evidence type="ECO:0000256" key="1">
    <source>
        <dbReference type="SAM" id="MobiDB-lite"/>
    </source>
</evidence>
<name>A0A6J4MJQ6_9BACT</name>
<evidence type="ECO:0000313" key="2">
    <source>
        <dbReference type="EMBL" id="CAA9359426.1"/>
    </source>
</evidence>
<dbReference type="AlphaFoldDB" id="A0A6J4MJQ6"/>
<accession>A0A6J4MJQ6</accession>
<feature type="region of interest" description="Disordered" evidence="1">
    <location>
        <begin position="65"/>
        <end position="98"/>
    </location>
</feature>
<dbReference type="EMBL" id="CADCTV010000761">
    <property type="protein sequence ID" value="CAA9359426.1"/>
    <property type="molecule type" value="Genomic_DNA"/>
</dbReference>
<sequence>MVARAASHRYRSEAAKAKSRTLSARKRQVRRVPGRVARPAARSASVTTRTVLSVVAARARRAAASEVSTSPGFCRTPVAPTRCPAGRVMATSKSPYSR</sequence>
<organism evidence="2">
    <name type="scientific">uncultured Gemmatimonadota bacterium</name>
    <dbReference type="NCBI Taxonomy" id="203437"/>
    <lineage>
        <taxon>Bacteria</taxon>
        <taxon>Pseudomonadati</taxon>
        <taxon>Gemmatimonadota</taxon>
        <taxon>environmental samples</taxon>
    </lineage>
</organism>
<proteinExistence type="predicted"/>
<feature type="compositionally biased region" description="Basic residues" evidence="1">
    <location>
        <begin position="17"/>
        <end position="33"/>
    </location>
</feature>
<feature type="region of interest" description="Disordered" evidence="1">
    <location>
        <begin position="1"/>
        <end position="42"/>
    </location>
</feature>
<gene>
    <name evidence="2" type="ORF">AVDCRST_MAG89-3642</name>
</gene>